<dbReference type="CDD" id="cd00405">
    <property type="entry name" value="PRAI"/>
    <property type="match status" value="1"/>
</dbReference>
<dbReference type="EC" id="5.3.1.24" evidence="4 10"/>
<dbReference type="UniPathway" id="UPA00035">
    <property type="reaction ID" value="UER00042"/>
</dbReference>
<evidence type="ECO:0000256" key="6">
    <source>
        <dbReference type="ARBA" id="ARBA00022605"/>
    </source>
</evidence>
<protein>
    <recommendedName>
        <fullName evidence="5 10">N-(5'-phosphoribosyl)anthranilate isomerase</fullName>
        <shortName evidence="10">PRAI</shortName>
        <ecNumber evidence="4 10">5.3.1.24</ecNumber>
    </recommendedName>
</protein>
<dbReference type="InterPro" id="IPR001240">
    <property type="entry name" value="PRAI_dom"/>
</dbReference>
<dbReference type="RefSeq" id="WP_121204372.1">
    <property type="nucleotide sequence ID" value="NZ_RBZP01000007.1"/>
</dbReference>
<comment type="pathway">
    <text evidence="2 10">Amino-acid biosynthesis; L-tryptophan biosynthesis; L-tryptophan from chorismate: step 3/5.</text>
</comment>
<keyword evidence="9 10" id="KW-0413">Isomerase</keyword>
<dbReference type="AlphaFoldDB" id="A0A495A167"/>
<sequence>MLVKICGIQTKEAAEVAISSGADFIGFVFADSKRKMEPTQAARIVKNIPNSVQKVGVFVNESVEKMIDIAEQVGLDVIQLHGDESPAIAEKLPYKVIKAFAVDANCLSEIQTYPCDYYLLDSPKGKYRGGNGKTFDWDLLNHLPLDSSKVILAGGLSAENVQTAIRQAKPAGVDVSSGVETNRKKDLNKITQFIKQAKATGKDEFNGNIHHA</sequence>
<dbReference type="GO" id="GO:0000162">
    <property type="term" value="P:L-tryptophan biosynthetic process"/>
    <property type="evidence" value="ECO:0007669"/>
    <property type="project" value="UniProtKB-UniRule"/>
</dbReference>
<dbReference type="FunFam" id="3.20.20.70:FF:000075">
    <property type="entry name" value="Tryptophan biosynthesis protein TRP1"/>
    <property type="match status" value="1"/>
</dbReference>
<evidence type="ECO:0000256" key="2">
    <source>
        <dbReference type="ARBA" id="ARBA00004664"/>
    </source>
</evidence>
<evidence type="ECO:0000256" key="7">
    <source>
        <dbReference type="ARBA" id="ARBA00022822"/>
    </source>
</evidence>
<keyword evidence="13" id="KW-1185">Reference proteome</keyword>
<comment type="caution">
    <text evidence="12">The sequence shown here is derived from an EMBL/GenBank/DDBJ whole genome shotgun (WGS) entry which is preliminary data.</text>
</comment>
<keyword evidence="7 10" id="KW-0822">Tryptophan biosynthesis</keyword>
<dbReference type="OrthoDB" id="9786954at2"/>
<dbReference type="InterPro" id="IPR011060">
    <property type="entry name" value="RibuloseP-bd_barrel"/>
</dbReference>
<feature type="domain" description="N-(5'phosphoribosyl) anthranilate isomerase (PRAI)" evidence="11">
    <location>
        <begin position="3"/>
        <end position="195"/>
    </location>
</feature>
<dbReference type="Gene3D" id="3.20.20.70">
    <property type="entry name" value="Aldolase class I"/>
    <property type="match status" value="1"/>
</dbReference>
<dbReference type="EMBL" id="RBZP01000007">
    <property type="protein sequence ID" value="RKQ33210.1"/>
    <property type="molecule type" value="Genomic_DNA"/>
</dbReference>
<dbReference type="Pfam" id="PF00697">
    <property type="entry name" value="PRAI"/>
    <property type="match status" value="1"/>
</dbReference>
<dbReference type="PANTHER" id="PTHR42894">
    <property type="entry name" value="N-(5'-PHOSPHORIBOSYL)ANTHRANILATE ISOMERASE"/>
    <property type="match status" value="1"/>
</dbReference>
<evidence type="ECO:0000256" key="10">
    <source>
        <dbReference type="HAMAP-Rule" id="MF_00135"/>
    </source>
</evidence>
<evidence type="ECO:0000256" key="5">
    <source>
        <dbReference type="ARBA" id="ARBA00022272"/>
    </source>
</evidence>
<accession>A0A495A167</accession>
<comment type="similarity">
    <text evidence="3 10">Belongs to the TrpF family.</text>
</comment>
<dbReference type="InterPro" id="IPR044643">
    <property type="entry name" value="TrpF_fam"/>
</dbReference>
<evidence type="ECO:0000256" key="9">
    <source>
        <dbReference type="ARBA" id="ARBA00023235"/>
    </source>
</evidence>
<evidence type="ECO:0000256" key="8">
    <source>
        <dbReference type="ARBA" id="ARBA00023141"/>
    </source>
</evidence>
<evidence type="ECO:0000256" key="3">
    <source>
        <dbReference type="ARBA" id="ARBA00007571"/>
    </source>
</evidence>
<dbReference type="SUPFAM" id="SSF51366">
    <property type="entry name" value="Ribulose-phoshate binding barrel"/>
    <property type="match status" value="1"/>
</dbReference>
<evidence type="ECO:0000313" key="13">
    <source>
        <dbReference type="Proteomes" id="UP000269301"/>
    </source>
</evidence>
<dbReference type="GO" id="GO:0004640">
    <property type="term" value="F:phosphoribosylanthranilate isomerase activity"/>
    <property type="evidence" value="ECO:0007669"/>
    <property type="project" value="UniProtKB-UniRule"/>
</dbReference>
<dbReference type="Proteomes" id="UP000269301">
    <property type="component" value="Unassembled WGS sequence"/>
</dbReference>
<keyword evidence="8 10" id="KW-0057">Aromatic amino acid biosynthesis</keyword>
<evidence type="ECO:0000313" key="12">
    <source>
        <dbReference type="EMBL" id="RKQ33210.1"/>
    </source>
</evidence>
<gene>
    <name evidence="10" type="primary">trpF</name>
    <name evidence="12" type="ORF">D8M06_10560</name>
</gene>
<dbReference type="InterPro" id="IPR013785">
    <property type="entry name" value="Aldolase_TIM"/>
</dbReference>
<reference evidence="12 13" key="1">
    <citation type="journal article" date="2016" name="Int. J. Syst. Evol. Microbiol.">
        <title>Oceanobacillus halophilus sp. nov., a novel moderately halophilic bacterium from a hypersaline lake.</title>
        <authorList>
            <person name="Amoozegar M.A."/>
            <person name="Bagheri M."/>
            <person name="Makhdoumi A."/>
            <person name="Nikou M.M."/>
            <person name="Fazeli S.A.S."/>
            <person name="Schumann P."/>
            <person name="Sproer C."/>
            <person name="Sanchez-Porro C."/>
            <person name="Ventosa A."/>
        </authorList>
    </citation>
    <scope>NUCLEOTIDE SEQUENCE [LARGE SCALE GENOMIC DNA]</scope>
    <source>
        <strain evidence="12 13">DSM 23996</strain>
    </source>
</reference>
<dbReference type="PANTHER" id="PTHR42894:SF1">
    <property type="entry name" value="N-(5'-PHOSPHORIBOSYL)ANTHRANILATE ISOMERASE"/>
    <property type="match status" value="1"/>
</dbReference>
<dbReference type="HAMAP" id="MF_00135">
    <property type="entry name" value="PRAI"/>
    <property type="match status" value="1"/>
</dbReference>
<evidence type="ECO:0000256" key="4">
    <source>
        <dbReference type="ARBA" id="ARBA00012572"/>
    </source>
</evidence>
<evidence type="ECO:0000259" key="11">
    <source>
        <dbReference type="Pfam" id="PF00697"/>
    </source>
</evidence>
<organism evidence="12 13">
    <name type="scientific">Oceanobacillus halophilus</name>
    <dbReference type="NCBI Taxonomy" id="930130"/>
    <lineage>
        <taxon>Bacteria</taxon>
        <taxon>Bacillati</taxon>
        <taxon>Bacillota</taxon>
        <taxon>Bacilli</taxon>
        <taxon>Bacillales</taxon>
        <taxon>Bacillaceae</taxon>
        <taxon>Oceanobacillus</taxon>
    </lineage>
</organism>
<keyword evidence="6 10" id="KW-0028">Amino-acid biosynthesis</keyword>
<evidence type="ECO:0000256" key="1">
    <source>
        <dbReference type="ARBA" id="ARBA00001164"/>
    </source>
</evidence>
<comment type="catalytic activity">
    <reaction evidence="1 10">
        <text>N-(5-phospho-beta-D-ribosyl)anthranilate = 1-(2-carboxyphenylamino)-1-deoxy-D-ribulose 5-phosphate</text>
        <dbReference type="Rhea" id="RHEA:21540"/>
        <dbReference type="ChEBI" id="CHEBI:18277"/>
        <dbReference type="ChEBI" id="CHEBI:58613"/>
        <dbReference type="EC" id="5.3.1.24"/>
    </reaction>
</comment>
<proteinExistence type="inferred from homology"/>
<dbReference type="NCBIfam" id="NF002300">
    <property type="entry name" value="PRK01222.1-7"/>
    <property type="match status" value="1"/>
</dbReference>
<name>A0A495A167_9BACI</name>